<feature type="transmembrane region" description="Helical" evidence="1">
    <location>
        <begin position="238"/>
        <end position="258"/>
    </location>
</feature>
<dbReference type="AlphaFoldDB" id="A0AAV8UMT6"/>
<keyword evidence="1" id="KW-0812">Transmembrane</keyword>
<gene>
    <name evidence="2" type="ORF">NDN08_006983</name>
</gene>
<feature type="transmembrane region" description="Helical" evidence="1">
    <location>
        <begin position="194"/>
        <end position="211"/>
    </location>
</feature>
<protein>
    <submittedName>
        <fullName evidence="2">Uncharacterized protein</fullName>
    </submittedName>
</protein>
<feature type="transmembrane region" description="Helical" evidence="1">
    <location>
        <begin position="59"/>
        <end position="76"/>
    </location>
</feature>
<proteinExistence type="predicted"/>
<name>A0AAV8UMT6_9RHOD</name>
<comment type="caution">
    <text evidence="2">The sequence shown here is derived from an EMBL/GenBank/DDBJ whole genome shotgun (WGS) entry which is preliminary data.</text>
</comment>
<reference evidence="2 3" key="1">
    <citation type="journal article" date="2023" name="Nat. Commun.">
        <title>Origin of minicircular mitochondrial genomes in red algae.</title>
        <authorList>
            <person name="Lee Y."/>
            <person name="Cho C.H."/>
            <person name="Lee Y.M."/>
            <person name="Park S.I."/>
            <person name="Yang J.H."/>
            <person name="West J.A."/>
            <person name="Bhattacharya D."/>
            <person name="Yoon H.S."/>
        </authorList>
    </citation>
    <scope>NUCLEOTIDE SEQUENCE [LARGE SCALE GENOMIC DNA]</scope>
    <source>
        <strain evidence="2 3">CCMP1338</strain>
        <tissue evidence="2">Whole cell</tissue>
    </source>
</reference>
<feature type="transmembrane region" description="Helical" evidence="1">
    <location>
        <begin position="150"/>
        <end position="169"/>
    </location>
</feature>
<keyword evidence="1" id="KW-0472">Membrane</keyword>
<dbReference type="PANTHER" id="PTHR36367:SF2">
    <property type="entry name" value="TRANSMEMBRANE PROTEIN"/>
    <property type="match status" value="1"/>
</dbReference>
<evidence type="ECO:0000313" key="2">
    <source>
        <dbReference type="EMBL" id="KAJ8902582.1"/>
    </source>
</evidence>
<evidence type="ECO:0000313" key="3">
    <source>
        <dbReference type="Proteomes" id="UP001157974"/>
    </source>
</evidence>
<sequence length="298" mass="33073">MASSMGPIRRMAFGLNVTGSRCGRSSGNSQSPRGQLKRVGIRRSLGRVRWTCADFRKPALWTAWASYVYVAFFSQAPPGDNVFNAKGALVEAINLSLNFWFVTPAFLPQLAPLVDPGLEAIFNFTVIYGFGLILGFLSDGGEKQKTKITPFVVGSAFLTNAFYLLYLALRKENTVPPTREEMGTVLFRASESKLLPLLMLGVAGISLWWSAFGRGGDNFGDIHQRWTALIQILSTDRLAWTFLLDSAIFALFQGALVPDDMARRKFSDPTVKNIASFVPFFGIIFYLLVRPKFDEVQS</sequence>
<keyword evidence="3" id="KW-1185">Reference proteome</keyword>
<feature type="transmembrane region" description="Helical" evidence="1">
    <location>
        <begin position="120"/>
        <end position="138"/>
    </location>
</feature>
<dbReference type="PANTHER" id="PTHR36367">
    <property type="entry name" value="TRANSMEMBRANE PROTEIN"/>
    <property type="match status" value="1"/>
</dbReference>
<accession>A0AAV8UMT6</accession>
<evidence type="ECO:0000256" key="1">
    <source>
        <dbReference type="SAM" id="Phobius"/>
    </source>
</evidence>
<feature type="transmembrane region" description="Helical" evidence="1">
    <location>
        <begin position="270"/>
        <end position="289"/>
    </location>
</feature>
<dbReference type="EMBL" id="JAMWBK010000009">
    <property type="protein sequence ID" value="KAJ8902582.1"/>
    <property type="molecule type" value="Genomic_DNA"/>
</dbReference>
<dbReference type="Proteomes" id="UP001157974">
    <property type="component" value="Unassembled WGS sequence"/>
</dbReference>
<keyword evidence="1" id="KW-1133">Transmembrane helix</keyword>
<organism evidence="2 3">
    <name type="scientific">Rhodosorus marinus</name>
    <dbReference type="NCBI Taxonomy" id="101924"/>
    <lineage>
        <taxon>Eukaryota</taxon>
        <taxon>Rhodophyta</taxon>
        <taxon>Stylonematophyceae</taxon>
        <taxon>Stylonematales</taxon>
        <taxon>Stylonemataceae</taxon>
        <taxon>Rhodosorus</taxon>
    </lineage>
</organism>
<feature type="transmembrane region" description="Helical" evidence="1">
    <location>
        <begin position="88"/>
        <end position="108"/>
    </location>
</feature>